<keyword evidence="2" id="KW-1185">Reference proteome</keyword>
<dbReference type="SUPFAM" id="SSF50630">
    <property type="entry name" value="Acid proteases"/>
    <property type="match status" value="1"/>
</dbReference>
<dbReference type="GO" id="GO:0004190">
    <property type="term" value="F:aspartic-type endopeptidase activity"/>
    <property type="evidence" value="ECO:0007669"/>
    <property type="project" value="InterPro"/>
</dbReference>
<dbReference type="CDD" id="cd00303">
    <property type="entry name" value="retropepsin_like"/>
    <property type="match status" value="1"/>
</dbReference>
<accession>A0AAD5L6Z9</accession>
<evidence type="ECO:0000313" key="1">
    <source>
        <dbReference type="EMBL" id="KAI9557201.1"/>
    </source>
</evidence>
<sequence length="182" mass="20081">MPATRPITPNYINKITNEKFKGLLDSGASRSLIKTDVFNRLKEGVMKFTADFPVDLYGVENTRLVTRGLVTLQVQVLGDNLLQDFIVVDSISEECILGLEALYEHNQTNLETLVAREKITIKPFSATVVESEGNGAKLPPNLAGVRVDPFVNKSSEEATFTIALVNETNKPISLPRYEIIGT</sequence>
<dbReference type="Gene3D" id="2.40.70.10">
    <property type="entry name" value="Acid Proteases"/>
    <property type="match status" value="1"/>
</dbReference>
<dbReference type="EMBL" id="WJBH02000006">
    <property type="protein sequence ID" value="KAI9557201.1"/>
    <property type="molecule type" value="Genomic_DNA"/>
</dbReference>
<protein>
    <recommendedName>
        <fullName evidence="3">Peptidase A2 domain-containing protein</fullName>
    </recommendedName>
</protein>
<reference evidence="1 2" key="1">
    <citation type="submission" date="2022-05" db="EMBL/GenBank/DDBJ databases">
        <title>A multi-omics perspective on studying reproductive biology in Daphnia sinensis.</title>
        <authorList>
            <person name="Jia J."/>
        </authorList>
    </citation>
    <scope>NUCLEOTIDE SEQUENCE [LARGE SCALE GENOMIC DNA]</scope>
    <source>
        <strain evidence="1 2">WSL</strain>
    </source>
</reference>
<dbReference type="PROSITE" id="PS00141">
    <property type="entry name" value="ASP_PROTEASE"/>
    <property type="match status" value="1"/>
</dbReference>
<dbReference type="InterPro" id="IPR021109">
    <property type="entry name" value="Peptidase_aspartic_dom_sf"/>
</dbReference>
<evidence type="ECO:0000313" key="2">
    <source>
        <dbReference type="Proteomes" id="UP000820818"/>
    </source>
</evidence>
<gene>
    <name evidence="1" type="ORF">GHT06_017018</name>
</gene>
<dbReference type="GO" id="GO:0006508">
    <property type="term" value="P:proteolysis"/>
    <property type="evidence" value="ECO:0007669"/>
    <property type="project" value="InterPro"/>
</dbReference>
<organism evidence="1 2">
    <name type="scientific">Daphnia sinensis</name>
    <dbReference type="NCBI Taxonomy" id="1820382"/>
    <lineage>
        <taxon>Eukaryota</taxon>
        <taxon>Metazoa</taxon>
        <taxon>Ecdysozoa</taxon>
        <taxon>Arthropoda</taxon>
        <taxon>Crustacea</taxon>
        <taxon>Branchiopoda</taxon>
        <taxon>Diplostraca</taxon>
        <taxon>Cladocera</taxon>
        <taxon>Anomopoda</taxon>
        <taxon>Daphniidae</taxon>
        <taxon>Daphnia</taxon>
        <taxon>Daphnia similis group</taxon>
    </lineage>
</organism>
<evidence type="ECO:0008006" key="3">
    <source>
        <dbReference type="Google" id="ProtNLM"/>
    </source>
</evidence>
<comment type="caution">
    <text evidence="1">The sequence shown here is derived from an EMBL/GenBank/DDBJ whole genome shotgun (WGS) entry which is preliminary data.</text>
</comment>
<dbReference type="AlphaFoldDB" id="A0AAD5L6Z9"/>
<dbReference type="InterPro" id="IPR001969">
    <property type="entry name" value="Aspartic_peptidase_AS"/>
</dbReference>
<dbReference type="Proteomes" id="UP000820818">
    <property type="component" value="Linkage Group LG6"/>
</dbReference>
<proteinExistence type="predicted"/>
<name>A0AAD5L6Z9_9CRUS</name>